<gene>
    <name evidence="1" type="ORF">D1953_10125</name>
</gene>
<keyword evidence="2" id="KW-1185">Reference proteome</keyword>
<dbReference type="Pfam" id="PF14398">
    <property type="entry name" value="ATPgrasp_YheCD"/>
    <property type="match status" value="1"/>
</dbReference>
<dbReference type="InterPro" id="IPR026838">
    <property type="entry name" value="YheC/D"/>
</dbReference>
<evidence type="ECO:0008006" key="3">
    <source>
        <dbReference type="Google" id="ProtNLM"/>
    </source>
</evidence>
<dbReference type="EMBL" id="QWVS01000016">
    <property type="protein sequence ID" value="RID86122.1"/>
    <property type="molecule type" value="Genomic_DNA"/>
</dbReference>
<accession>A0A398B8D0</accession>
<dbReference type="AlphaFoldDB" id="A0A398B8D0"/>
<reference evidence="1 2" key="1">
    <citation type="submission" date="2018-08" db="EMBL/GenBank/DDBJ databases">
        <title>Bacillus jemisoniae sp. nov., Bacillus chryseoplanitiae sp. nov., Bacillus resnikiae sp. nov., and Bacillus frankliniae sp. nov., isolated from Viking spacecraft and associated surfaces.</title>
        <authorList>
            <person name="Seuylemezian A."/>
            <person name="Vaishampayan P."/>
        </authorList>
    </citation>
    <scope>NUCLEOTIDE SEQUENCE [LARGE SCALE GENOMIC DNA]</scope>
    <source>
        <strain evidence="1 2">MA001</strain>
    </source>
</reference>
<proteinExistence type="predicted"/>
<protein>
    <recommendedName>
        <fullName evidence="3">ATP-grasp domain-containing protein</fullName>
    </recommendedName>
</protein>
<comment type="caution">
    <text evidence="1">The sequence shown here is derived from an EMBL/GenBank/DDBJ whole genome shotgun (WGS) entry which is preliminary data.</text>
</comment>
<dbReference type="RefSeq" id="WP_119117059.1">
    <property type="nucleotide sequence ID" value="NZ_QWVS01000016.1"/>
</dbReference>
<dbReference type="Proteomes" id="UP000266016">
    <property type="component" value="Unassembled WGS sequence"/>
</dbReference>
<dbReference type="SUPFAM" id="SSF56059">
    <property type="entry name" value="Glutathione synthetase ATP-binding domain-like"/>
    <property type="match status" value="1"/>
</dbReference>
<evidence type="ECO:0000313" key="1">
    <source>
        <dbReference type="EMBL" id="RID86122.1"/>
    </source>
</evidence>
<name>A0A398B8D0_9BACI</name>
<organism evidence="1 2">
    <name type="scientific">Peribacillus asahii</name>
    <dbReference type="NCBI Taxonomy" id="228899"/>
    <lineage>
        <taxon>Bacteria</taxon>
        <taxon>Bacillati</taxon>
        <taxon>Bacillota</taxon>
        <taxon>Bacilli</taxon>
        <taxon>Bacillales</taxon>
        <taxon>Bacillaceae</taxon>
        <taxon>Peribacillus</taxon>
    </lineage>
</organism>
<evidence type="ECO:0000313" key="2">
    <source>
        <dbReference type="Proteomes" id="UP000266016"/>
    </source>
</evidence>
<sequence length="399" mass="46285">MKIFYNSSTKQWWHGQNGLTVTFGADQIEIPYQHPLFLQDVQSFDVRPFHRNEILTIGILTTNGKNKIGLGGNLPLFQSLHSYLLQHGILCYVFTANDVLQEQPHGFIYCLELNTWKKIIVPLPHIVYNRIPSRPFEASDSFQQLKTLFSNKHIKMFNPCFIDKYEMYTTFQQHERLKQLLPKTIVVDNINQLASFLRTYSTIYLKPRDGNRGKGIHTLTCKRDKSIQLVSPTEVETFPTLQAYWNVYKQQLHSKKYLAQQAIVPKKKNGHRYDYRLLVHYEQGRFKLSGKGVRMSQTQEITTHVPTGGKIIPYHEVTTPALDQQLTEIAQTCGDVLSHQLGFIGEFSIDLGENEAGDLFIYEVNSKPMQFDETDIETTRLHQLKNLFIELKYPNDDKK</sequence>